<dbReference type="RefSeq" id="WP_067858906.1">
    <property type="nucleotide sequence ID" value="NZ_JACKUA010000020.1"/>
</dbReference>
<dbReference type="STRING" id="59750.AWC31_07535"/>
<proteinExistence type="predicted"/>
<reference evidence="1 3" key="1">
    <citation type="submission" date="2015-07" db="EMBL/GenBank/DDBJ databases">
        <title>A draft genome sequence of Mycobacterium wolinskyi.</title>
        <authorList>
            <person name="de Man T.J."/>
            <person name="Perry K.A."/>
            <person name="Coulliette A.D."/>
            <person name="Jensen B."/>
            <person name="Toney N.C."/>
            <person name="Limbago B.M."/>
            <person name="Noble-Wang J."/>
        </authorList>
    </citation>
    <scope>NUCLEOTIDE SEQUENCE [LARGE SCALE GENOMIC DNA]</scope>
    <source>
        <strain evidence="1 3">CDC_01</strain>
    </source>
</reference>
<dbReference type="PATRIC" id="fig|59750.3.peg.5108"/>
<evidence type="ECO:0000313" key="3">
    <source>
        <dbReference type="Proteomes" id="UP000070612"/>
    </source>
</evidence>
<dbReference type="EMBL" id="LQQA01000033">
    <property type="protein sequence ID" value="ORX10031.1"/>
    <property type="molecule type" value="Genomic_DNA"/>
</dbReference>
<evidence type="ECO:0000313" key="2">
    <source>
        <dbReference type="EMBL" id="ORX10031.1"/>
    </source>
</evidence>
<dbReference type="OrthoDB" id="7376058at2"/>
<organism evidence="1 3">
    <name type="scientific">Mycolicibacterium wolinskyi</name>
    <dbReference type="NCBI Taxonomy" id="59750"/>
    <lineage>
        <taxon>Bacteria</taxon>
        <taxon>Bacillati</taxon>
        <taxon>Actinomycetota</taxon>
        <taxon>Actinomycetes</taxon>
        <taxon>Mycobacteriales</taxon>
        <taxon>Mycobacteriaceae</taxon>
        <taxon>Mycolicibacterium</taxon>
    </lineage>
</organism>
<comment type="caution">
    <text evidence="1">The sequence shown here is derived from an EMBL/GenBank/DDBJ whole genome shotgun (WGS) entry which is preliminary data.</text>
</comment>
<dbReference type="Proteomes" id="UP000193964">
    <property type="component" value="Unassembled WGS sequence"/>
</dbReference>
<keyword evidence="3" id="KW-1185">Reference proteome</keyword>
<dbReference type="AlphaFoldDB" id="A0A132PBY9"/>
<sequence>MSDGSNPRFLQGAFEFEGNGLDKPALIDESLRYVVPPGAVTQPVYFRGGNSTDEMVTVVLYRDGTPMRYFPIAAKGATHVALRVVEDLLGDTVLELFIAAPAACTGSVVVDLGLVEIP</sequence>
<reference evidence="2 4" key="2">
    <citation type="submission" date="2016-01" db="EMBL/GenBank/DDBJ databases">
        <title>The new phylogeny of the genus Mycobacterium.</title>
        <authorList>
            <person name="Tarcisio F."/>
            <person name="Conor M."/>
            <person name="Antonella G."/>
            <person name="Elisabetta G."/>
            <person name="Giulia F.S."/>
            <person name="Sara T."/>
            <person name="Anna F."/>
            <person name="Clotilde B."/>
            <person name="Roberto B."/>
            <person name="Veronica D.S."/>
            <person name="Fabio R."/>
            <person name="Monica P."/>
            <person name="Olivier J."/>
            <person name="Enrico T."/>
            <person name="Nicola S."/>
        </authorList>
    </citation>
    <scope>NUCLEOTIDE SEQUENCE [LARGE SCALE GENOMIC DNA]</scope>
    <source>
        <strain evidence="2 4">ATCC 700010</strain>
    </source>
</reference>
<protein>
    <submittedName>
        <fullName evidence="1">Molybdopterin oxidoreductase</fullName>
    </submittedName>
</protein>
<evidence type="ECO:0000313" key="1">
    <source>
        <dbReference type="EMBL" id="KWX19839.1"/>
    </source>
</evidence>
<gene>
    <name evidence="1" type="ORF">AFM11_33850</name>
    <name evidence="2" type="ORF">AWC31_07535</name>
</gene>
<dbReference type="EMBL" id="LGTW01000035">
    <property type="protein sequence ID" value="KWX19839.1"/>
    <property type="molecule type" value="Genomic_DNA"/>
</dbReference>
<evidence type="ECO:0000313" key="4">
    <source>
        <dbReference type="Proteomes" id="UP000193964"/>
    </source>
</evidence>
<accession>A0A132PBY9</accession>
<name>A0A132PBY9_9MYCO</name>
<dbReference type="Proteomes" id="UP000070612">
    <property type="component" value="Unassembled WGS sequence"/>
</dbReference>